<evidence type="ECO:0000313" key="3">
    <source>
        <dbReference type="Proteomes" id="UP000004322"/>
    </source>
</evidence>
<evidence type="ECO:0000259" key="1">
    <source>
        <dbReference type="Pfam" id="PF01841"/>
    </source>
</evidence>
<name>G5JTQ3_STRCG</name>
<dbReference type="EMBL" id="AEUV02000002">
    <property type="protein sequence ID" value="EHI74168.1"/>
    <property type="molecule type" value="Genomic_DNA"/>
</dbReference>
<dbReference type="SUPFAM" id="SSF54001">
    <property type="entry name" value="Cysteine proteinases"/>
    <property type="match status" value="1"/>
</dbReference>
<keyword evidence="2" id="KW-0547">Nucleotide-binding</keyword>
<dbReference type="Pfam" id="PF01841">
    <property type="entry name" value="Transglut_core"/>
    <property type="match status" value="1"/>
</dbReference>
<organism evidence="2 3">
    <name type="scientific">Streptococcus criceti HS-6</name>
    <dbReference type="NCBI Taxonomy" id="873449"/>
    <lineage>
        <taxon>Bacteria</taxon>
        <taxon>Bacillati</taxon>
        <taxon>Bacillota</taxon>
        <taxon>Bacilli</taxon>
        <taxon>Lactobacillales</taxon>
        <taxon>Streptococcaceae</taxon>
        <taxon>Streptococcus</taxon>
    </lineage>
</organism>
<dbReference type="InterPro" id="IPR038765">
    <property type="entry name" value="Papain-like_cys_pep_sf"/>
</dbReference>
<sequence>MLVLANEFQEYLKFSNYINGDHILIQEKVQELEKLAVDKIDFIRRAYHFVRDEIAHSWDIKDKIVTVTASQVLKEGAGICYAKSNLLAALLRAASIPVGICYQRLTLGDTPESGYCVHALNAVYIAELNKWVRMDARGNKGNVHAEFSIDKEILAFNIRPEYDEKDYPNLYAEPLPDLMAVLENSDDAIDMYLHHLPEKI</sequence>
<dbReference type="Proteomes" id="UP000004322">
    <property type="component" value="Unassembled WGS sequence"/>
</dbReference>
<keyword evidence="2" id="KW-0067">ATP-binding</keyword>
<dbReference type="AlphaFoldDB" id="G5JTQ3"/>
<dbReference type="eggNOG" id="COG1305">
    <property type="taxonomic scope" value="Bacteria"/>
</dbReference>
<gene>
    <name evidence="2" type="ORF">STRCR_1150</name>
</gene>
<proteinExistence type="predicted"/>
<protein>
    <submittedName>
        <fullName evidence="2">ABC transporter, ATP-binding protein</fullName>
    </submittedName>
</protein>
<dbReference type="PANTHER" id="PTHR33490">
    <property type="entry name" value="BLR5614 PROTEIN-RELATED"/>
    <property type="match status" value="1"/>
</dbReference>
<dbReference type="Gene3D" id="3.10.620.30">
    <property type="match status" value="1"/>
</dbReference>
<reference evidence="2" key="1">
    <citation type="submission" date="2011-07" db="EMBL/GenBank/DDBJ databases">
        <authorList>
            <person name="Stanhope M.J."/>
            <person name="Durkin A.S."/>
            <person name="Hostetler J."/>
            <person name="Kim M."/>
            <person name="Radune D."/>
            <person name="Singh I."/>
            <person name="Town C.D."/>
        </authorList>
    </citation>
    <scope>NUCLEOTIDE SEQUENCE [LARGE SCALE GENOMIC DNA]</scope>
    <source>
        <strain evidence="2">HS-6</strain>
    </source>
</reference>
<dbReference type="STRING" id="873449.STRCR_1150"/>
<keyword evidence="3" id="KW-1185">Reference proteome</keyword>
<dbReference type="GO" id="GO:0005524">
    <property type="term" value="F:ATP binding"/>
    <property type="evidence" value="ECO:0007669"/>
    <property type="project" value="UniProtKB-KW"/>
</dbReference>
<accession>G5JTQ3</accession>
<dbReference type="InterPro" id="IPR002931">
    <property type="entry name" value="Transglutaminase-like"/>
</dbReference>
<feature type="domain" description="Transglutaminase-like" evidence="1">
    <location>
        <begin position="31"/>
        <end position="136"/>
    </location>
</feature>
<dbReference type="RefSeq" id="WP_004227043.1">
    <property type="nucleotide sequence ID" value="NZ_AEUV02000002.1"/>
</dbReference>
<dbReference type="PANTHER" id="PTHR33490:SF3">
    <property type="entry name" value="CONSERVED INTEGRAL MEMBRANE PROTEIN"/>
    <property type="match status" value="1"/>
</dbReference>
<dbReference type="OrthoDB" id="5296450at2"/>
<evidence type="ECO:0000313" key="2">
    <source>
        <dbReference type="EMBL" id="EHI74168.1"/>
    </source>
</evidence>
<comment type="caution">
    <text evidence="2">The sequence shown here is derived from an EMBL/GenBank/DDBJ whole genome shotgun (WGS) entry which is preliminary data.</text>
</comment>